<evidence type="ECO:0000313" key="11">
    <source>
        <dbReference type="Proteomes" id="UP000559117"/>
    </source>
</evidence>
<dbReference type="EC" id="3.6.3.-" evidence="10"/>
<sequence>MQGIEIKNLTYKYKQINGEEEKALDNVSLNLNKGDFVAIIGMNGSGKSTLARHLNGLLVPSEGNCVVDGINTNEEENIWQVRKKVGMVFQNPDNQIIAAIVEDDVAFGPENLGIMPAEIKTRVIESLKAVKMENKRKFAPHLLSGGQKQLIAIAGVLAMRTDYLVLDEPTAMLDPSGRQAVMEAVHAIHEKYGITIILITHFMDEAVDADRIIVMHKGKVAADGSPAEIFKNAAKVKKMGLDLPLAAEFAAKLRQKKVPLSENIYRDVELIRELNK</sequence>
<dbReference type="InterPro" id="IPR030947">
    <property type="entry name" value="EcfA_1"/>
</dbReference>
<dbReference type="AlphaFoldDB" id="A0A840UFB8"/>
<keyword evidence="7" id="KW-1278">Translocase</keyword>
<evidence type="ECO:0000256" key="7">
    <source>
        <dbReference type="ARBA" id="ARBA00022967"/>
    </source>
</evidence>
<evidence type="ECO:0000256" key="2">
    <source>
        <dbReference type="ARBA" id="ARBA00005417"/>
    </source>
</evidence>
<evidence type="ECO:0000259" key="9">
    <source>
        <dbReference type="PROSITE" id="PS50893"/>
    </source>
</evidence>
<evidence type="ECO:0000256" key="8">
    <source>
        <dbReference type="ARBA" id="ARBA00023136"/>
    </source>
</evidence>
<keyword evidence="6 10" id="KW-0067">ATP-binding</keyword>
<dbReference type="GO" id="GO:0005524">
    <property type="term" value="F:ATP binding"/>
    <property type="evidence" value="ECO:0007669"/>
    <property type="project" value="UniProtKB-KW"/>
</dbReference>
<dbReference type="InterPro" id="IPR017871">
    <property type="entry name" value="ABC_transporter-like_CS"/>
</dbReference>
<organism evidence="10 11">
    <name type="scientific">Pectinatus brassicae</name>
    <dbReference type="NCBI Taxonomy" id="862415"/>
    <lineage>
        <taxon>Bacteria</taxon>
        <taxon>Bacillati</taxon>
        <taxon>Bacillota</taxon>
        <taxon>Negativicutes</taxon>
        <taxon>Selenomonadales</taxon>
        <taxon>Selenomonadaceae</taxon>
        <taxon>Pectinatus</taxon>
    </lineage>
</organism>
<dbReference type="InterPro" id="IPR003593">
    <property type="entry name" value="AAA+_ATPase"/>
</dbReference>
<evidence type="ECO:0000256" key="4">
    <source>
        <dbReference type="ARBA" id="ARBA00022475"/>
    </source>
</evidence>
<dbReference type="InterPro" id="IPR027417">
    <property type="entry name" value="P-loop_NTPase"/>
</dbReference>
<dbReference type="CDD" id="cd03225">
    <property type="entry name" value="ABC_cobalt_CbiO_domain1"/>
    <property type="match status" value="1"/>
</dbReference>
<accession>A0A840UFB8</accession>
<dbReference type="SMART" id="SM00382">
    <property type="entry name" value="AAA"/>
    <property type="match status" value="1"/>
</dbReference>
<evidence type="ECO:0000256" key="6">
    <source>
        <dbReference type="ARBA" id="ARBA00022840"/>
    </source>
</evidence>
<gene>
    <name evidence="10" type="ORF">HNR32_000930</name>
</gene>
<feature type="domain" description="ABC transporter" evidence="9">
    <location>
        <begin position="4"/>
        <end position="242"/>
    </location>
</feature>
<dbReference type="PANTHER" id="PTHR43553">
    <property type="entry name" value="HEAVY METAL TRANSPORTER"/>
    <property type="match status" value="1"/>
</dbReference>
<proteinExistence type="inferred from homology"/>
<keyword evidence="4" id="KW-1003">Cell membrane</keyword>
<keyword evidence="3" id="KW-0813">Transport</keyword>
<dbReference type="NCBIfam" id="TIGR04520">
    <property type="entry name" value="ECF_ATPase_1"/>
    <property type="match status" value="1"/>
</dbReference>
<dbReference type="GO" id="GO:0016887">
    <property type="term" value="F:ATP hydrolysis activity"/>
    <property type="evidence" value="ECO:0007669"/>
    <property type="project" value="InterPro"/>
</dbReference>
<dbReference type="NCBIfam" id="NF010167">
    <property type="entry name" value="PRK13648.1"/>
    <property type="match status" value="1"/>
</dbReference>
<evidence type="ECO:0000256" key="5">
    <source>
        <dbReference type="ARBA" id="ARBA00022741"/>
    </source>
</evidence>
<comment type="subcellular location">
    <subcellularLocation>
        <location evidence="1">Cell membrane</location>
        <topology evidence="1">Peripheral membrane protein</topology>
    </subcellularLocation>
</comment>
<keyword evidence="8" id="KW-0472">Membrane</keyword>
<dbReference type="GO" id="GO:0042626">
    <property type="term" value="F:ATPase-coupled transmembrane transporter activity"/>
    <property type="evidence" value="ECO:0007669"/>
    <property type="project" value="TreeGrafter"/>
</dbReference>
<reference evidence="10 11" key="1">
    <citation type="submission" date="2020-08" db="EMBL/GenBank/DDBJ databases">
        <title>Genomic Encyclopedia of Type Strains, Phase IV (KMG-IV): sequencing the most valuable type-strain genomes for metagenomic binning, comparative biology and taxonomic classification.</title>
        <authorList>
            <person name="Goeker M."/>
        </authorList>
    </citation>
    <scope>NUCLEOTIDE SEQUENCE [LARGE SCALE GENOMIC DNA]</scope>
    <source>
        <strain evidence="10 11">DSM 24661</strain>
    </source>
</reference>
<evidence type="ECO:0000256" key="1">
    <source>
        <dbReference type="ARBA" id="ARBA00004202"/>
    </source>
</evidence>
<comment type="similarity">
    <text evidence="2">Belongs to the ABC transporter superfamily.</text>
</comment>
<dbReference type="Proteomes" id="UP000559117">
    <property type="component" value="Unassembled WGS sequence"/>
</dbReference>
<dbReference type="InterPro" id="IPR015856">
    <property type="entry name" value="ABC_transpr_CbiO/EcfA_su"/>
</dbReference>
<dbReference type="SUPFAM" id="SSF52540">
    <property type="entry name" value="P-loop containing nucleoside triphosphate hydrolases"/>
    <property type="match status" value="1"/>
</dbReference>
<dbReference type="FunFam" id="3.40.50.300:FF:000224">
    <property type="entry name" value="Energy-coupling factor transporter ATP-binding protein EcfA"/>
    <property type="match status" value="1"/>
</dbReference>
<dbReference type="Gene3D" id="3.40.50.300">
    <property type="entry name" value="P-loop containing nucleotide triphosphate hydrolases"/>
    <property type="match status" value="1"/>
</dbReference>
<dbReference type="EMBL" id="JACHFH010000008">
    <property type="protein sequence ID" value="MBB5335796.1"/>
    <property type="molecule type" value="Genomic_DNA"/>
</dbReference>
<keyword evidence="10" id="KW-0378">Hydrolase</keyword>
<evidence type="ECO:0000313" key="10">
    <source>
        <dbReference type="EMBL" id="MBB5335796.1"/>
    </source>
</evidence>
<comment type="caution">
    <text evidence="10">The sequence shown here is derived from an EMBL/GenBank/DDBJ whole genome shotgun (WGS) entry which is preliminary data.</text>
</comment>
<dbReference type="PROSITE" id="PS50893">
    <property type="entry name" value="ABC_TRANSPORTER_2"/>
    <property type="match status" value="1"/>
</dbReference>
<dbReference type="PANTHER" id="PTHR43553:SF24">
    <property type="entry name" value="ENERGY-COUPLING FACTOR TRANSPORTER ATP-BINDING PROTEIN ECFA1"/>
    <property type="match status" value="1"/>
</dbReference>
<dbReference type="PROSITE" id="PS00211">
    <property type="entry name" value="ABC_TRANSPORTER_1"/>
    <property type="match status" value="1"/>
</dbReference>
<dbReference type="GO" id="GO:0043190">
    <property type="term" value="C:ATP-binding cassette (ABC) transporter complex"/>
    <property type="evidence" value="ECO:0007669"/>
    <property type="project" value="TreeGrafter"/>
</dbReference>
<evidence type="ECO:0000256" key="3">
    <source>
        <dbReference type="ARBA" id="ARBA00022448"/>
    </source>
</evidence>
<protein>
    <submittedName>
        <fullName evidence="10">Energy-coupling factor transport system ATP-binding protein</fullName>
        <ecNumber evidence="10">3.6.3.-</ecNumber>
    </submittedName>
</protein>
<keyword evidence="11" id="KW-1185">Reference proteome</keyword>
<keyword evidence="5" id="KW-0547">Nucleotide-binding</keyword>
<dbReference type="InterPro" id="IPR050095">
    <property type="entry name" value="ECF_ABC_transporter_ATP-bd"/>
</dbReference>
<dbReference type="Pfam" id="PF00005">
    <property type="entry name" value="ABC_tran"/>
    <property type="match status" value="1"/>
</dbReference>
<name>A0A840UFB8_9FIRM</name>
<dbReference type="RefSeq" id="WP_196611140.1">
    <property type="nucleotide sequence ID" value="NZ_JACHFH010000008.1"/>
</dbReference>
<dbReference type="InterPro" id="IPR003439">
    <property type="entry name" value="ABC_transporter-like_ATP-bd"/>
</dbReference>